<evidence type="ECO:0008006" key="3">
    <source>
        <dbReference type="Google" id="ProtNLM"/>
    </source>
</evidence>
<dbReference type="AlphaFoldDB" id="A0A0D2KZA5"/>
<dbReference type="STRING" id="1442371.A0A0D2KZA5"/>
<accession>A0A0D2KZA5</accession>
<protein>
    <recommendedName>
        <fullName evidence="3">Phosphoglycerate mutase family protein</fullName>
    </recommendedName>
</protein>
<name>A0A0D2KZA5_9EURO</name>
<proteinExistence type="predicted"/>
<sequence length="193" mass="21228">MVTNPQPVVAVSPHAHDTPILYLIRHGEKPPKEADGEDSPGLSAQGISRAQGLVQVFGHDSPYDIGYIIAQKPKTDGKETRPFLTVQPLAESLKQYNVPFNSHIERDHVDKVADAVHKYIKGEGDYVGKGNVLICWEHQTLEKIAKAIGVEDAPEYPGDRFDLIWTIKAPYNKIDSITSENVPGLDDHSGTPT</sequence>
<dbReference type="GeneID" id="27708023"/>
<organism evidence="1 2">
    <name type="scientific">Fonsecaea multimorphosa CBS 102226</name>
    <dbReference type="NCBI Taxonomy" id="1442371"/>
    <lineage>
        <taxon>Eukaryota</taxon>
        <taxon>Fungi</taxon>
        <taxon>Dikarya</taxon>
        <taxon>Ascomycota</taxon>
        <taxon>Pezizomycotina</taxon>
        <taxon>Eurotiomycetes</taxon>
        <taxon>Chaetothyriomycetidae</taxon>
        <taxon>Chaetothyriales</taxon>
        <taxon>Herpotrichiellaceae</taxon>
        <taxon>Fonsecaea</taxon>
    </lineage>
</organism>
<gene>
    <name evidence="1" type="ORF">Z520_02277</name>
</gene>
<dbReference type="OrthoDB" id="425925at2759"/>
<keyword evidence="2" id="KW-1185">Reference proteome</keyword>
<reference evidence="1 2" key="1">
    <citation type="submission" date="2015-01" db="EMBL/GenBank/DDBJ databases">
        <title>The Genome Sequence of Fonsecaea multimorphosa CBS 102226.</title>
        <authorList>
            <consortium name="The Broad Institute Genomics Platform"/>
            <person name="Cuomo C."/>
            <person name="de Hoog S."/>
            <person name="Gorbushina A."/>
            <person name="Stielow B."/>
            <person name="Teixiera M."/>
            <person name="Abouelleil A."/>
            <person name="Chapman S.B."/>
            <person name="Priest M."/>
            <person name="Young S.K."/>
            <person name="Wortman J."/>
            <person name="Nusbaum C."/>
            <person name="Birren B."/>
        </authorList>
    </citation>
    <scope>NUCLEOTIDE SEQUENCE [LARGE SCALE GENOMIC DNA]</scope>
    <source>
        <strain evidence="1 2">CBS 102226</strain>
    </source>
</reference>
<dbReference type="Proteomes" id="UP000053411">
    <property type="component" value="Unassembled WGS sequence"/>
</dbReference>
<dbReference type="VEuPathDB" id="FungiDB:Z520_02277"/>
<dbReference type="EMBL" id="KN848064">
    <property type="protein sequence ID" value="KIY02139.1"/>
    <property type="molecule type" value="Genomic_DNA"/>
</dbReference>
<evidence type="ECO:0000313" key="2">
    <source>
        <dbReference type="Proteomes" id="UP000053411"/>
    </source>
</evidence>
<dbReference type="RefSeq" id="XP_016636261.1">
    <property type="nucleotide sequence ID" value="XM_016772791.1"/>
</dbReference>
<evidence type="ECO:0000313" key="1">
    <source>
        <dbReference type="EMBL" id="KIY02139.1"/>
    </source>
</evidence>